<dbReference type="EMBL" id="CP009124">
    <property type="protein sequence ID" value="AIJ15602.1"/>
    <property type="molecule type" value="Genomic_DNA"/>
</dbReference>
<evidence type="ECO:0000313" key="2">
    <source>
        <dbReference type="EMBL" id="AIJ15602.1"/>
    </source>
</evidence>
<feature type="region of interest" description="Disordered" evidence="1">
    <location>
        <begin position="59"/>
        <end position="86"/>
    </location>
</feature>
<feature type="compositionally biased region" description="Low complexity" evidence="1">
    <location>
        <begin position="64"/>
        <end position="77"/>
    </location>
</feature>
<feature type="region of interest" description="Disordered" evidence="1">
    <location>
        <begin position="1"/>
        <end position="39"/>
    </location>
</feature>
<accession>A0ABM5R5L7</accession>
<proteinExistence type="predicted"/>
<evidence type="ECO:0000313" key="3">
    <source>
        <dbReference type="Proteomes" id="UP000028682"/>
    </source>
</evidence>
<protein>
    <recommendedName>
        <fullName evidence="4">Secreted protein</fullName>
    </recommendedName>
</protein>
<reference evidence="3" key="1">
    <citation type="submission" date="2014-08" db="EMBL/GenBank/DDBJ databases">
        <title>Complete genome sequence of Streptomyces lividans TK24.</title>
        <authorList>
            <consortium name="StrepSynth"/>
            <person name="Ruckert C."/>
            <person name="Fridjonson O.H."/>
            <person name="Lambert C."/>
            <person name="van Wezel G.P."/>
            <person name="Bernaerts K."/>
            <person name="Anne J."/>
            <person name="Economou A."/>
            <person name="Kalinowski J."/>
        </authorList>
    </citation>
    <scope>NUCLEOTIDE SEQUENCE [LARGE SCALE GENOMIC DNA]</scope>
    <source>
        <strain evidence="3">TK24</strain>
    </source>
</reference>
<name>A0ABM5R5L7_STRLI</name>
<gene>
    <name evidence="2" type="ORF">SLIV_23380</name>
</gene>
<keyword evidence="3" id="KW-1185">Reference proteome</keyword>
<feature type="compositionally biased region" description="Low complexity" evidence="1">
    <location>
        <begin position="26"/>
        <end position="37"/>
    </location>
</feature>
<dbReference type="Proteomes" id="UP000028682">
    <property type="component" value="Chromosome"/>
</dbReference>
<sequence>MTRVSHAGGRRTGGTAPPRPAEARRALPGAPRGDAGADLVPARCSRGARVVARVAGQCRSRSVATSTPAATANPADTHSATSVPAPGLPADVAIAMVRATPAHEPM</sequence>
<evidence type="ECO:0000256" key="1">
    <source>
        <dbReference type="SAM" id="MobiDB-lite"/>
    </source>
</evidence>
<organism evidence="2 3">
    <name type="scientific">Streptomyces lividans TK24</name>
    <dbReference type="NCBI Taxonomy" id="457428"/>
    <lineage>
        <taxon>Bacteria</taxon>
        <taxon>Bacillati</taxon>
        <taxon>Actinomycetota</taxon>
        <taxon>Actinomycetes</taxon>
        <taxon>Kitasatosporales</taxon>
        <taxon>Streptomycetaceae</taxon>
        <taxon>Streptomyces</taxon>
    </lineage>
</organism>
<evidence type="ECO:0008006" key="4">
    <source>
        <dbReference type="Google" id="ProtNLM"/>
    </source>
</evidence>